<feature type="transmembrane region" description="Helical" evidence="1">
    <location>
        <begin position="105"/>
        <end position="123"/>
    </location>
</feature>
<dbReference type="EMBL" id="BQKC01000001">
    <property type="protein sequence ID" value="GJM54675.1"/>
    <property type="molecule type" value="Genomic_DNA"/>
</dbReference>
<feature type="transmembrane region" description="Helical" evidence="1">
    <location>
        <begin position="74"/>
        <end position="93"/>
    </location>
</feature>
<gene>
    <name evidence="2" type="ORF">ATOP_03300</name>
</gene>
<sequence length="218" mass="23514">MRHCSACDLDYTGAIERCPLCHGELVGEPSPAVFPHTDNIRPQKALLTIVTLASAVGALTVAFLALVGAARWSVALPALAVVAANYLLLRNFLRYDPGFVRGASRYLLMLVAVTVAWRLISGVDALTSLVAPIVCLAAIAFDAVLLLAWRDRFAEEFSAYLLLDVVCGFIPLALVWLGLAQWPTLAYVSAFCAGLLAIFVLVFFRRDIFGAAGRLFNA</sequence>
<keyword evidence="1" id="KW-1133">Transmembrane helix</keyword>
<dbReference type="Pfam" id="PF19845">
    <property type="entry name" value="DUF6320"/>
    <property type="match status" value="1"/>
</dbReference>
<evidence type="ECO:0000256" key="1">
    <source>
        <dbReference type="SAM" id="Phobius"/>
    </source>
</evidence>
<proteinExistence type="predicted"/>
<comment type="caution">
    <text evidence="2">The sequence shown here is derived from an EMBL/GenBank/DDBJ whole genome shotgun (WGS) entry which is preliminary data.</text>
</comment>
<evidence type="ECO:0008006" key="4">
    <source>
        <dbReference type="Google" id="ProtNLM"/>
    </source>
</evidence>
<keyword evidence="1" id="KW-0472">Membrane</keyword>
<accession>A0AAV5B2I2</accession>
<evidence type="ECO:0000313" key="3">
    <source>
        <dbReference type="Proteomes" id="UP001055025"/>
    </source>
</evidence>
<protein>
    <recommendedName>
        <fullName evidence="4">Reverse gyrase</fullName>
    </recommendedName>
</protein>
<dbReference type="RefSeq" id="WP_135978169.1">
    <property type="nucleotide sequence ID" value="NZ_BQKC01000001.1"/>
</dbReference>
<feature type="transmembrane region" description="Helical" evidence="1">
    <location>
        <begin position="45"/>
        <end position="68"/>
    </location>
</feature>
<name>A0AAV5B2I2_9ACTN</name>
<feature type="transmembrane region" description="Helical" evidence="1">
    <location>
        <begin position="161"/>
        <end position="179"/>
    </location>
</feature>
<feature type="transmembrane region" description="Helical" evidence="1">
    <location>
        <begin position="129"/>
        <end position="149"/>
    </location>
</feature>
<organism evidence="2 3">
    <name type="scientific">Granulimonas faecalis</name>
    <dbReference type="NCBI Taxonomy" id="2894155"/>
    <lineage>
        <taxon>Bacteria</taxon>
        <taxon>Bacillati</taxon>
        <taxon>Actinomycetota</taxon>
        <taxon>Coriobacteriia</taxon>
        <taxon>Coriobacteriales</taxon>
        <taxon>Kribbibacteriaceae</taxon>
        <taxon>Granulimonas</taxon>
    </lineage>
</organism>
<feature type="transmembrane region" description="Helical" evidence="1">
    <location>
        <begin position="185"/>
        <end position="204"/>
    </location>
</feature>
<dbReference type="Proteomes" id="UP001055025">
    <property type="component" value="Unassembled WGS sequence"/>
</dbReference>
<dbReference type="AlphaFoldDB" id="A0AAV5B2I2"/>
<keyword evidence="1" id="KW-0812">Transmembrane</keyword>
<evidence type="ECO:0000313" key="2">
    <source>
        <dbReference type="EMBL" id="GJM54675.1"/>
    </source>
</evidence>
<keyword evidence="3" id="KW-1185">Reference proteome</keyword>
<dbReference type="InterPro" id="IPR046283">
    <property type="entry name" value="DUF6320"/>
</dbReference>
<reference evidence="2" key="1">
    <citation type="journal article" date="2022" name="Int. J. Syst. Evol. Microbiol.">
        <title>Granulimonas faecalis gen. nov., sp. nov., and Leptogranulimonas caecicola gen. nov., sp. nov., novel lactate-producing Atopobiaceae bacteria isolated from mouse intestines, and an emended description of the family Atopobiaceae.</title>
        <authorList>
            <person name="Morinaga K."/>
            <person name="Kusada H."/>
            <person name="Sakamoto S."/>
            <person name="Murakami T."/>
            <person name="Toyoda A."/>
            <person name="Mori H."/>
            <person name="Meng X.Y."/>
            <person name="Takashino M."/>
            <person name="Murotomi K."/>
            <person name="Tamaki H."/>
        </authorList>
    </citation>
    <scope>NUCLEOTIDE SEQUENCE</scope>
    <source>
        <strain evidence="2">OPF53</strain>
    </source>
</reference>